<feature type="compositionally biased region" description="Basic and acidic residues" evidence="5">
    <location>
        <begin position="386"/>
        <end position="395"/>
    </location>
</feature>
<dbReference type="InterPro" id="IPR005178">
    <property type="entry name" value="Ostalpha/TMEM184C"/>
</dbReference>
<keyword evidence="2 6" id="KW-0812">Transmembrane</keyword>
<keyword evidence="4 6" id="KW-0472">Membrane</keyword>
<proteinExistence type="predicted"/>
<name>A0AA36D814_9BILA</name>
<dbReference type="GO" id="GO:0016020">
    <property type="term" value="C:membrane"/>
    <property type="evidence" value="ECO:0007669"/>
    <property type="project" value="UniProtKB-SubCell"/>
</dbReference>
<evidence type="ECO:0000256" key="1">
    <source>
        <dbReference type="ARBA" id="ARBA00004141"/>
    </source>
</evidence>
<dbReference type="Pfam" id="PF03619">
    <property type="entry name" value="Solute_trans_a"/>
    <property type="match status" value="1"/>
</dbReference>
<evidence type="ECO:0000256" key="2">
    <source>
        <dbReference type="ARBA" id="ARBA00022692"/>
    </source>
</evidence>
<feature type="region of interest" description="Disordered" evidence="5">
    <location>
        <begin position="377"/>
        <end position="402"/>
    </location>
</feature>
<evidence type="ECO:0000313" key="8">
    <source>
        <dbReference type="Proteomes" id="UP001177023"/>
    </source>
</evidence>
<dbReference type="AlphaFoldDB" id="A0AA36D814"/>
<organism evidence="7 8">
    <name type="scientific">Mesorhabditis spiculigera</name>
    <dbReference type="NCBI Taxonomy" id="96644"/>
    <lineage>
        <taxon>Eukaryota</taxon>
        <taxon>Metazoa</taxon>
        <taxon>Ecdysozoa</taxon>
        <taxon>Nematoda</taxon>
        <taxon>Chromadorea</taxon>
        <taxon>Rhabditida</taxon>
        <taxon>Rhabditina</taxon>
        <taxon>Rhabditomorpha</taxon>
        <taxon>Rhabditoidea</taxon>
        <taxon>Rhabditidae</taxon>
        <taxon>Mesorhabditinae</taxon>
        <taxon>Mesorhabditis</taxon>
    </lineage>
</organism>
<feature type="transmembrane region" description="Helical" evidence="6">
    <location>
        <begin position="179"/>
        <end position="200"/>
    </location>
</feature>
<comment type="caution">
    <text evidence="7">The sequence shown here is derived from an EMBL/GenBank/DDBJ whole genome shotgun (WGS) entry which is preliminary data.</text>
</comment>
<reference evidence="7" key="1">
    <citation type="submission" date="2023-06" db="EMBL/GenBank/DDBJ databases">
        <authorList>
            <person name="Delattre M."/>
        </authorList>
    </citation>
    <scope>NUCLEOTIDE SEQUENCE</scope>
    <source>
        <strain evidence="7">AF72</strain>
    </source>
</reference>
<gene>
    <name evidence="7" type="ORF">MSPICULIGERA_LOCUS19631</name>
</gene>
<evidence type="ECO:0000313" key="7">
    <source>
        <dbReference type="EMBL" id="CAJ0581472.1"/>
    </source>
</evidence>
<protein>
    <submittedName>
        <fullName evidence="7">Uncharacterized protein</fullName>
    </submittedName>
</protein>
<accession>A0AA36D814</accession>
<sequence length="534" mass="58249">MEGTSNEIHSFLDVADHLAADHWNCSDSQESPSAFEFLSNLQTHQVVMLSIGAAFTIVVYLLALVHWSFVWRYVSNEKRQNKLYWLITLFPVSTGCCLIGMLAPRTSLVLTSLGMLYYLICLFVVVSLCRNLYGGRVEISTTLSYDNRPIDFKSPPFCCVCFWLPKAPSTERNLRRLEWLVLQAPIVRAIAIVTNVIAIAEFRDAAKTWLHYSDMGTVFSLLLAIFGVHTMARATAYKLRDYCFMTIFRLVDVSFLFFSAQQPMIFENVLLRFDLIKCGPLLPAVDNARFVCNFVILCEMFCLCLLATCLLAPERNAMFDVYRMRKQALTDEASACKEAVVVCPLPATDIPDMDVEERSDHPDHSMRHRKKFHFDFDSVEPESSEDDRINLETKKPPSPKDLWEAEEVKKTNIKQSKLWGFENEDLPEISSAEVTARPRTLATPPPVQPFPSGTGQGNGASGLGGIGIGGGVGVGGIGVNTGLGISAPGIGSPGGGFGGGGFGNGGLVGVNSGLGIGIPGVGPIGVSSGLGIGK</sequence>
<dbReference type="PANTHER" id="PTHR23423">
    <property type="entry name" value="ORGANIC SOLUTE TRANSPORTER-RELATED"/>
    <property type="match status" value="1"/>
</dbReference>
<comment type="subcellular location">
    <subcellularLocation>
        <location evidence="1">Membrane</location>
        <topology evidence="1">Multi-pass membrane protein</topology>
    </subcellularLocation>
</comment>
<feature type="transmembrane region" description="Helical" evidence="6">
    <location>
        <begin position="290"/>
        <end position="313"/>
    </location>
</feature>
<feature type="transmembrane region" description="Helical" evidence="6">
    <location>
        <begin position="46"/>
        <end position="71"/>
    </location>
</feature>
<feature type="non-terminal residue" evidence="7">
    <location>
        <position position="534"/>
    </location>
</feature>
<dbReference type="SMART" id="SM01417">
    <property type="entry name" value="Solute_trans_a"/>
    <property type="match status" value="1"/>
</dbReference>
<evidence type="ECO:0000256" key="4">
    <source>
        <dbReference type="ARBA" id="ARBA00023136"/>
    </source>
</evidence>
<dbReference type="EMBL" id="CATQJA010002663">
    <property type="protein sequence ID" value="CAJ0581472.1"/>
    <property type="molecule type" value="Genomic_DNA"/>
</dbReference>
<keyword evidence="8" id="KW-1185">Reference proteome</keyword>
<dbReference type="Proteomes" id="UP001177023">
    <property type="component" value="Unassembled WGS sequence"/>
</dbReference>
<feature type="transmembrane region" description="Helical" evidence="6">
    <location>
        <begin position="83"/>
        <end position="103"/>
    </location>
</feature>
<feature type="transmembrane region" description="Helical" evidence="6">
    <location>
        <begin position="212"/>
        <end position="230"/>
    </location>
</feature>
<evidence type="ECO:0000256" key="3">
    <source>
        <dbReference type="ARBA" id="ARBA00022989"/>
    </source>
</evidence>
<feature type="region of interest" description="Disordered" evidence="5">
    <location>
        <begin position="440"/>
        <end position="459"/>
    </location>
</feature>
<evidence type="ECO:0000256" key="5">
    <source>
        <dbReference type="SAM" id="MobiDB-lite"/>
    </source>
</evidence>
<keyword evidence="3 6" id="KW-1133">Transmembrane helix</keyword>
<feature type="transmembrane region" description="Helical" evidence="6">
    <location>
        <begin position="115"/>
        <end position="133"/>
    </location>
</feature>
<evidence type="ECO:0000256" key="6">
    <source>
        <dbReference type="SAM" id="Phobius"/>
    </source>
</evidence>